<organism evidence="1 2">
    <name type="scientific">Sphagnum troendelagicum</name>
    <dbReference type="NCBI Taxonomy" id="128251"/>
    <lineage>
        <taxon>Eukaryota</taxon>
        <taxon>Viridiplantae</taxon>
        <taxon>Streptophyta</taxon>
        <taxon>Embryophyta</taxon>
        <taxon>Bryophyta</taxon>
        <taxon>Sphagnophytina</taxon>
        <taxon>Sphagnopsida</taxon>
        <taxon>Sphagnales</taxon>
        <taxon>Sphagnaceae</taxon>
        <taxon>Sphagnum</taxon>
    </lineage>
</organism>
<evidence type="ECO:0000313" key="1">
    <source>
        <dbReference type="EMBL" id="CAK9209815.1"/>
    </source>
</evidence>
<protein>
    <submittedName>
        <fullName evidence="1">Uncharacterized protein</fullName>
    </submittedName>
</protein>
<dbReference type="Proteomes" id="UP001497512">
    <property type="component" value="Chromosome 17"/>
</dbReference>
<reference evidence="1" key="1">
    <citation type="submission" date="2024-02" db="EMBL/GenBank/DDBJ databases">
        <authorList>
            <consortium name="ELIXIR-Norway"/>
            <consortium name="Elixir Norway"/>
        </authorList>
    </citation>
    <scope>NUCLEOTIDE SEQUENCE</scope>
</reference>
<accession>A0ABP0U0X3</accession>
<evidence type="ECO:0000313" key="2">
    <source>
        <dbReference type="Proteomes" id="UP001497512"/>
    </source>
</evidence>
<name>A0ABP0U0X3_9BRYO</name>
<keyword evidence="2" id="KW-1185">Reference proteome</keyword>
<dbReference type="PANTHER" id="PTHR33156:SF2">
    <property type="entry name" value="OS01G0738000 PROTEIN"/>
    <property type="match status" value="1"/>
</dbReference>
<dbReference type="EMBL" id="OZ019909">
    <property type="protein sequence ID" value="CAK9209815.1"/>
    <property type="molecule type" value="Genomic_DNA"/>
</dbReference>
<proteinExistence type="predicted"/>
<sequence>MAARMAKSWSSTTKQVFKICRNSGVPDTAATAATQRAVVASNSSRLTSSVSSPSRSFKSLFETRRPASVFFRLPGELACVQSLLPLHSAVASARMVPQLNATADTLLQAQARFLKPR</sequence>
<dbReference type="InterPro" id="IPR043459">
    <property type="entry name" value="NFD6/NOXY2-like"/>
</dbReference>
<dbReference type="PANTHER" id="PTHR33156">
    <property type="entry name" value="OS02G0230000 PROTEIN"/>
    <property type="match status" value="1"/>
</dbReference>
<gene>
    <name evidence="1" type="ORF">CSSPTR1EN2_LOCUS10104</name>
</gene>